<dbReference type="InterPro" id="IPR023214">
    <property type="entry name" value="HAD_sf"/>
</dbReference>
<proteinExistence type="predicted"/>
<sequence length="276" mass="31368">MKRIIFSDVDGTLLNSEHRITPKTLEALKKLKKENIPFVIVSARGPSGIYPFFQEYGLSCPIIAYSGALILDEERKVLFHRGMDKKKVKAILDFMEERRLDLTWCLYSFDQWIVKEKDDPRVLREERIVKAEAIQGTADSIKEEEIHKILCICGPGKIDRIEQELKQEFPDCSIVRSSEILLEIMAGGISKADAVRTLCARWNTPVENAIAFGDHYNDADMLQTVGMGFLMGNAPDPLKEKIKLHTLDNDHDGICHGLMEHGILRRDSEKSVSEKI</sequence>
<dbReference type="SFLD" id="SFLDG01144">
    <property type="entry name" value="C2.B.4:_PGP_Like"/>
    <property type="match status" value="1"/>
</dbReference>
<dbReference type="Pfam" id="PF08282">
    <property type="entry name" value="Hydrolase_3"/>
    <property type="match status" value="1"/>
</dbReference>
<dbReference type="CDD" id="cd07516">
    <property type="entry name" value="HAD_Pase"/>
    <property type="match status" value="1"/>
</dbReference>
<dbReference type="GO" id="GO:0016791">
    <property type="term" value="F:phosphatase activity"/>
    <property type="evidence" value="ECO:0007669"/>
    <property type="project" value="UniProtKB-ARBA"/>
</dbReference>
<dbReference type="PROSITE" id="PS01228">
    <property type="entry name" value="COF_1"/>
    <property type="match status" value="1"/>
</dbReference>
<dbReference type="GO" id="GO:0000287">
    <property type="term" value="F:magnesium ion binding"/>
    <property type="evidence" value="ECO:0007669"/>
    <property type="project" value="TreeGrafter"/>
</dbReference>
<organism evidence="1 2">
    <name type="scientific">Candidatus Blautia faecigallinarum</name>
    <dbReference type="NCBI Taxonomy" id="2838488"/>
    <lineage>
        <taxon>Bacteria</taxon>
        <taxon>Bacillati</taxon>
        <taxon>Bacillota</taxon>
        <taxon>Clostridia</taxon>
        <taxon>Lachnospirales</taxon>
        <taxon>Lachnospiraceae</taxon>
        <taxon>Blautia</taxon>
    </lineage>
</organism>
<dbReference type="InterPro" id="IPR000150">
    <property type="entry name" value="Cof"/>
</dbReference>
<protein>
    <submittedName>
        <fullName evidence="1">Cof-type HAD-IIB family hydrolase</fullName>
    </submittedName>
</protein>
<dbReference type="InterPro" id="IPR036412">
    <property type="entry name" value="HAD-like_sf"/>
</dbReference>
<reference evidence="1" key="2">
    <citation type="submission" date="2021-04" db="EMBL/GenBank/DDBJ databases">
        <authorList>
            <person name="Gilroy R."/>
        </authorList>
    </citation>
    <scope>NUCLEOTIDE SEQUENCE</scope>
    <source>
        <strain evidence="1">14324</strain>
    </source>
</reference>
<keyword evidence="1" id="KW-0378">Hydrolase</keyword>
<evidence type="ECO:0000313" key="1">
    <source>
        <dbReference type="EMBL" id="HIZ22664.1"/>
    </source>
</evidence>
<evidence type="ECO:0000313" key="2">
    <source>
        <dbReference type="Proteomes" id="UP000824041"/>
    </source>
</evidence>
<dbReference type="NCBIfam" id="TIGR01484">
    <property type="entry name" value="HAD-SF-IIB"/>
    <property type="match status" value="1"/>
</dbReference>
<dbReference type="Proteomes" id="UP000824041">
    <property type="component" value="Unassembled WGS sequence"/>
</dbReference>
<dbReference type="AlphaFoldDB" id="A0A9D2ITK3"/>
<dbReference type="PANTHER" id="PTHR10000:SF8">
    <property type="entry name" value="HAD SUPERFAMILY HYDROLASE-LIKE, TYPE 3"/>
    <property type="match status" value="1"/>
</dbReference>
<gene>
    <name evidence="1" type="ORF">IAA21_07715</name>
</gene>
<dbReference type="PANTHER" id="PTHR10000">
    <property type="entry name" value="PHOSPHOSERINE PHOSPHATASE"/>
    <property type="match status" value="1"/>
</dbReference>
<dbReference type="SFLD" id="SFLDS00003">
    <property type="entry name" value="Haloacid_Dehalogenase"/>
    <property type="match status" value="1"/>
</dbReference>
<accession>A0A9D2ITK3</accession>
<dbReference type="GO" id="GO:0005829">
    <property type="term" value="C:cytosol"/>
    <property type="evidence" value="ECO:0007669"/>
    <property type="project" value="TreeGrafter"/>
</dbReference>
<comment type="caution">
    <text evidence="1">The sequence shown here is derived from an EMBL/GenBank/DDBJ whole genome shotgun (WGS) entry which is preliminary data.</text>
</comment>
<dbReference type="Gene3D" id="3.40.50.1000">
    <property type="entry name" value="HAD superfamily/HAD-like"/>
    <property type="match status" value="1"/>
</dbReference>
<dbReference type="SFLD" id="SFLDG01140">
    <property type="entry name" value="C2.B:_Phosphomannomutase_and_P"/>
    <property type="match status" value="1"/>
</dbReference>
<dbReference type="NCBIfam" id="TIGR00099">
    <property type="entry name" value="Cof-subfamily"/>
    <property type="match status" value="1"/>
</dbReference>
<dbReference type="SUPFAM" id="SSF56784">
    <property type="entry name" value="HAD-like"/>
    <property type="match status" value="1"/>
</dbReference>
<dbReference type="InterPro" id="IPR006379">
    <property type="entry name" value="HAD-SF_hydro_IIB"/>
</dbReference>
<dbReference type="Gene3D" id="3.30.1240.10">
    <property type="match status" value="1"/>
</dbReference>
<name>A0A9D2ITK3_9FIRM</name>
<reference evidence="1" key="1">
    <citation type="journal article" date="2021" name="PeerJ">
        <title>Extensive microbial diversity within the chicken gut microbiome revealed by metagenomics and culture.</title>
        <authorList>
            <person name="Gilroy R."/>
            <person name="Ravi A."/>
            <person name="Getino M."/>
            <person name="Pursley I."/>
            <person name="Horton D.L."/>
            <person name="Alikhan N.F."/>
            <person name="Baker D."/>
            <person name="Gharbi K."/>
            <person name="Hall N."/>
            <person name="Watson M."/>
            <person name="Adriaenssens E.M."/>
            <person name="Foster-Nyarko E."/>
            <person name="Jarju S."/>
            <person name="Secka A."/>
            <person name="Antonio M."/>
            <person name="Oren A."/>
            <person name="Chaudhuri R.R."/>
            <person name="La Ragione R."/>
            <person name="Hildebrand F."/>
            <person name="Pallen M.J."/>
        </authorList>
    </citation>
    <scope>NUCLEOTIDE SEQUENCE</scope>
    <source>
        <strain evidence="1">14324</strain>
    </source>
</reference>
<dbReference type="EMBL" id="DXBU01000105">
    <property type="protein sequence ID" value="HIZ22664.1"/>
    <property type="molecule type" value="Genomic_DNA"/>
</dbReference>